<dbReference type="PANTHER" id="PTHR30548">
    <property type="entry name" value="2-HYDROXYGLUTARYL-COA DEHYDRATASE, D-COMPONENT-RELATED"/>
    <property type="match status" value="1"/>
</dbReference>
<dbReference type="InterPro" id="IPR010327">
    <property type="entry name" value="FldB/FldC_alpha/beta"/>
</dbReference>
<dbReference type="NCBIfam" id="NF040772">
    <property type="entry name" value="double_cubane"/>
    <property type="match status" value="1"/>
</dbReference>
<evidence type="ECO:0000313" key="3">
    <source>
        <dbReference type="Proteomes" id="UP000501253"/>
    </source>
</evidence>
<dbReference type="Gene3D" id="1.20.1270.370">
    <property type="match status" value="1"/>
</dbReference>
<evidence type="ECO:0000256" key="1">
    <source>
        <dbReference type="ARBA" id="ARBA00005806"/>
    </source>
</evidence>
<sequence length="419" mass="47147">MDREDLWRALGLDLEAHGALLEALGPLYQEVFLSQENRPEGMGYFDSVVADIHGARVAELLQIRESGRPVVGTFCVFVPKEVIWALGGACVGLCAGVEVATEKVEELLPRNLCPLIKAFFGFKLARLCPYMEVCDFLVGETTCDGKKKAYEIFEAYKPLYVMQVPQRKDEASFTLWLEEIRRFVNHLEEVLGKALSPQKLREAIELINRKRKALARLNRLRFNDPPPISGRDALLIHQLAFFDDPERFSSRLEALCDELEERVKAGEGVCPPGTPRIILSGCPMAIPNWKVTHLVETSGAVVVGEESCVGSRYVGELVAVSETSRKGLLRALAERYFKIDCAIFTPNPERRRHLASMVAQSGAQGVIHYALKFCDPYTVESYLVERESPVPVLRLETDYSPEDREQLRTRIEAFLEMLS</sequence>
<dbReference type="Gene3D" id="3.40.50.11900">
    <property type="match status" value="1"/>
</dbReference>
<protein>
    <submittedName>
        <fullName evidence="2">2-hydroxyacyl-CoA dehydratase</fullName>
    </submittedName>
</protein>
<dbReference type="Gene3D" id="3.40.50.11890">
    <property type="match status" value="1"/>
</dbReference>
<dbReference type="InterPro" id="IPR047678">
    <property type="entry name" value="YjiM-like"/>
</dbReference>
<dbReference type="Pfam" id="PF06050">
    <property type="entry name" value="HGD-D"/>
    <property type="match status" value="1"/>
</dbReference>
<name>A0A6H1WU75_9BACT</name>
<dbReference type="Proteomes" id="UP000501253">
    <property type="component" value="Chromosome"/>
</dbReference>
<proteinExistence type="inferred from homology"/>
<accession>A0A6H1WU75</accession>
<dbReference type="AlphaFoldDB" id="A0A6H1WU75"/>
<comment type="similarity">
    <text evidence="1">Belongs to the FldB/FldC dehydratase alpha/beta subunit family.</text>
</comment>
<dbReference type="KEGG" id="tmai:FVE67_08095"/>
<evidence type="ECO:0000313" key="2">
    <source>
        <dbReference type="EMBL" id="QJA06752.1"/>
    </source>
</evidence>
<reference evidence="2 3" key="1">
    <citation type="submission" date="2019-08" db="EMBL/GenBank/DDBJ databases">
        <title>Complete genome sequence of Thermosulfurimonas marina SU872T, an anaerobic thermophilic chemolithoautotrophic bacterium isolated from a shallow marine hydrothermal vent.</title>
        <authorList>
            <person name="Allioux M."/>
            <person name="Jebbar M."/>
            <person name="Slobodkina G."/>
            <person name="Slobodkin A."/>
            <person name="Moalic Y."/>
            <person name="Frolova A."/>
            <person name="Shao Z."/>
            <person name="Alain K."/>
        </authorList>
    </citation>
    <scope>NUCLEOTIDE SEQUENCE [LARGE SCALE GENOMIC DNA]</scope>
    <source>
        <strain evidence="2 3">SU872</strain>
    </source>
</reference>
<keyword evidence="3" id="KW-1185">Reference proteome</keyword>
<dbReference type="PANTHER" id="PTHR30548:SF1">
    <property type="entry name" value="DEHYDRATASE SUBUNIT MJ0007-RELATED"/>
    <property type="match status" value="1"/>
</dbReference>
<dbReference type="EMBL" id="CP042909">
    <property type="protein sequence ID" value="QJA06752.1"/>
    <property type="molecule type" value="Genomic_DNA"/>
</dbReference>
<gene>
    <name evidence="2" type="ORF">FVE67_08095</name>
</gene>
<organism evidence="2 3">
    <name type="scientific">Thermosulfurimonas marina</name>
    <dbReference type="NCBI Taxonomy" id="2047767"/>
    <lineage>
        <taxon>Bacteria</taxon>
        <taxon>Pseudomonadati</taxon>
        <taxon>Thermodesulfobacteriota</taxon>
        <taxon>Thermodesulfobacteria</taxon>
        <taxon>Thermodesulfobacteriales</taxon>
        <taxon>Thermodesulfobacteriaceae</taxon>
        <taxon>Thermosulfurimonas</taxon>
    </lineage>
</organism>
<dbReference type="RefSeq" id="WP_168720104.1">
    <property type="nucleotide sequence ID" value="NZ_CP042909.1"/>
</dbReference>